<evidence type="ECO:0000313" key="2">
    <source>
        <dbReference type="Proteomes" id="UP000245977"/>
    </source>
</evidence>
<keyword evidence="1" id="KW-0614">Plasmid</keyword>
<dbReference type="EMBL" id="CP029389">
    <property type="protein sequence ID" value="AWL27162.1"/>
    <property type="molecule type" value="Genomic_DNA"/>
</dbReference>
<accession>A0A2S2FA12</accession>
<evidence type="ECO:0000313" key="1">
    <source>
        <dbReference type="EMBL" id="AWL27162.1"/>
    </source>
</evidence>
<organism evidence="1 2">
    <name type="scientific">Acinetobacter defluvii</name>
    <dbReference type="NCBI Taxonomy" id="1871111"/>
    <lineage>
        <taxon>Bacteria</taxon>
        <taxon>Pseudomonadati</taxon>
        <taxon>Pseudomonadota</taxon>
        <taxon>Gammaproteobacteria</taxon>
        <taxon>Moraxellales</taxon>
        <taxon>Moraxellaceae</taxon>
        <taxon>Acinetobacter</taxon>
    </lineage>
</organism>
<dbReference type="AlphaFoldDB" id="A0A2S2FA12"/>
<geneLocation type="plasmid" evidence="1 2">
    <name>p1_010030</name>
</geneLocation>
<dbReference type="KEGG" id="adv:DJ533_00315"/>
<protein>
    <submittedName>
        <fullName evidence="1">Uncharacterized protein</fullName>
    </submittedName>
</protein>
<dbReference type="STRING" id="1871111.GCA_001704615_00889"/>
<sequence length="237" mass="26581">MSFTNIEIGGVNYGLNHLLVSNILQMSKIKPEYYEKQLTQALYTIAPCSDPQAILKMSIHERYAILLSYLQLVDNRLDEDVDISEYLGDLSQFRNERIEMDDISVRPLNGLEAQALEEGCENTVDWIMGAMAIQIGCEGFPPIDTFSTIPFTKNLIKTRIDLLSKLEIGHFNSLFNAYLHLDSHFNSLVNISFDNGIVLKKINGGTDDAPLRFRPTSAFIGHANSILSIAYADDSDI</sequence>
<dbReference type="RefSeq" id="WP_065994770.1">
    <property type="nucleotide sequence ID" value="NZ_CP029389.2"/>
</dbReference>
<gene>
    <name evidence="1" type="ORF">DJ533_00315</name>
</gene>
<dbReference type="OrthoDB" id="6683643at2"/>
<proteinExistence type="predicted"/>
<reference evidence="1" key="1">
    <citation type="submission" date="2019-08" db="EMBL/GenBank/DDBJ databases">
        <title>The complete genome of Acinetobacter defluvii strain WCHAD010030.</title>
        <authorList>
            <person name="Hu Y."/>
            <person name="Qin J."/>
            <person name="Feng Y."/>
            <person name="Zong Z."/>
        </authorList>
    </citation>
    <scope>NUCLEOTIDE SEQUENCE</scope>
    <source>
        <strain evidence="1">WCHA30</strain>
        <plasmid evidence="1">p1_010030</plasmid>
    </source>
</reference>
<name>A0A2S2FA12_9GAMM</name>
<dbReference type="Proteomes" id="UP000245977">
    <property type="component" value="Plasmid p1_010030"/>
</dbReference>
<keyword evidence="2" id="KW-1185">Reference proteome</keyword>